<proteinExistence type="predicted"/>
<protein>
    <submittedName>
        <fullName evidence="1">Uncharacterized protein</fullName>
    </submittedName>
</protein>
<organism evidence="1 2">
    <name type="scientific">Naegleria fowleri</name>
    <name type="common">Brain eating amoeba</name>
    <dbReference type="NCBI Taxonomy" id="5763"/>
    <lineage>
        <taxon>Eukaryota</taxon>
        <taxon>Discoba</taxon>
        <taxon>Heterolobosea</taxon>
        <taxon>Tetramitia</taxon>
        <taxon>Eutetramitia</taxon>
        <taxon>Vahlkampfiidae</taxon>
        <taxon>Naegleria</taxon>
    </lineage>
</organism>
<dbReference type="GeneID" id="68115517"/>
<dbReference type="EMBL" id="VFQX01000060">
    <property type="protein sequence ID" value="KAF0973595.1"/>
    <property type="molecule type" value="Genomic_DNA"/>
</dbReference>
<dbReference type="OrthoDB" id="10266061at2759"/>
<sequence length="498" mass="57650">MISEASHNIMICSEIDGDQHQQHSIHESVNHSCKILFSPSPSSSIRAIAKRILLFLDFETTFTLVPYICKGWACTLYPSIAERNNHHSLLWFMNHGEREEDGFIGRNSNHDSVHDSEEEKSIWEMLLYRDYSSSSSSAIKKLLERIEFGQVFMSNEQTRKDHATFQTLYKHLKRDEALALSVRHVRAKMSTAVDDNAITNNAMELNSDDRHTDEGLMLDDDDQAHEENTHTTTSMTLTTKQLDREALFHLIQTYSSNILMTTIQRIELFAYFLNQVDAYKTTANYLEHHKKDLDSLVNDLSIIEDTFKFTRLSKRIEEETEDETIESMNITRRSMQVEGTFVNWNCDFVKMTFIIDFPYSDFNPNVDIDMDIFYNLGDRISMSITEVGLENFSVILGKDIESVYPWLKGDLSPSAFGGSTLDDEDDDFREQNDFLTQLGNAFIWRCLLGAISLQIVPIVEYNEMTFSRTDDLYYFLKFGKLDVILESMPRLDDDFEGY</sequence>
<dbReference type="OMA" id="HEENTHT"/>
<dbReference type="VEuPathDB" id="AmoebaDB:NfTy_090680"/>
<accession>A0A6A5BIQ3</accession>
<evidence type="ECO:0000313" key="1">
    <source>
        <dbReference type="EMBL" id="KAF0973595.1"/>
    </source>
</evidence>
<dbReference type="VEuPathDB" id="AmoebaDB:FDP41_008299"/>
<dbReference type="VEuPathDB" id="AmoebaDB:NF0002370"/>
<dbReference type="AlphaFoldDB" id="A0A6A5BIQ3"/>
<dbReference type="Proteomes" id="UP000444721">
    <property type="component" value="Unassembled WGS sequence"/>
</dbReference>
<gene>
    <name evidence="1" type="ORF">FDP41_008299</name>
</gene>
<keyword evidence="2" id="KW-1185">Reference proteome</keyword>
<dbReference type="RefSeq" id="XP_044558308.1">
    <property type="nucleotide sequence ID" value="XM_044712137.1"/>
</dbReference>
<reference evidence="1 2" key="1">
    <citation type="journal article" date="2019" name="Sci. Rep.">
        <title>Nanopore sequencing improves the draft genome of the human pathogenic amoeba Naegleria fowleri.</title>
        <authorList>
            <person name="Liechti N."/>
            <person name="Schurch N."/>
            <person name="Bruggmann R."/>
            <person name="Wittwer M."/>
        </authorList>
    </citation>
    <scope>NUCLEOTIDE SEQUENCE [LARGE SCALE GENOMIC DNA]</scope>
    <source>
        <strain evidence="1 2">ATCC 30894</strain>
    </source>
</reference>
<name>A0A6A5BIQ3_NAEFO</name>
<comment type="caution">
    <text evidence="1">The sequence shown here is derived from an EMBL/GenBank/DDBJ whole genome shotgun (WGS) entry which is preliminary data.</text>
</comment>
<evidence type="ECO:0000313" key="2">
    <source>
        <dbReference type="Proteomes" id="UP000444721"/>
    </source>
</evidence>